<keyword evidence="4" id="KW-1185">Reference proteome</keyword>
<reference evidence="3 4" key="1">
    <citation type="submission" date="2019-03" db="EMBL/GenBank/DDBJ databases">
        <title>The complete genome sequence of Swingsia samuiensis NBRC107927(T).</title>
        <authorList>
            <person name="Chua K.-O."/>
            <person name="Chan K.-G."/>
            <person name="See-Too W.-S."/>
        </authorList>
    </citation>
    <scope>NUCLEOTIDE SEQUENCE [LARGE SCALE GENOMIC DNA]</scope>
    <source>
        <strain evidence="3 4">AH83</strain>
    </source>
</reference>
<protein>
    <submittedName>
        <fullName evidence="3">YigZ family protein</fullName>
    </submittedName>
</protein>
<dbReference type="RefSeq" id="WP_141460185.1">
    <property type="nucleotide sequence ID" value="NZ_CP038141.1"/>
</dbReference>
<evidence type="ECO:0000313" key="3">
    <source>
        <dbReference type="EMBL" id="QDH16835.1"/>
    </source>
</evidence>
<proteinExistence type="inferred from homology"/>
<dbReference type="GO" id="GO:0006446">
    <property type="term" value="P:regulation of translational initiation"/>
    <property type="evidence" value="ECO:0007669"/>
    <property type="project" value="TreeGrafter"/>
</dbReference>
<dbReference type="Gene3D" id="3.30.70.240">
    <property type="match status" value="1"/>
</dbReference>
<dbReference type="PANTHER" id="PTHR16301">
    <property type="entry name" value="IMPACT-RELATED"/>
    <property type="match status" value="1"/>
</dbReference>
<feature type="domain" description="Impact N-terminal" evidence="2">
    <location>
        <begin position="19"/>
        <end position="118"/>
    </location>
</feature>
<dbReference type="SUPFAM" id="SSF54211">
    <property type="entry name" value="Ribosomal protein S5 domain 2-like"/>
    <property type="match status" value="1"/>
</dbReference>
<dbReference type="InterPro" id="IPR036956">
    <property type="entry name" value="Impact_N_sf"/>
</dbReference>
<dbReference type="Proteomes" id="UP000316313">
    <property type="component" value="Chromosome"/>
</dbReference>
<evidence type="ECO:0000256" key="1">
    <source>
        <dbReference type="ARBA" id="ARBA00007665"/>
    </source>
</evidence>
<dbReference type="InterPro" id="IPR023582">
    <property type="entry name" value="Impact"/>
</dbReference>
<dbReference type="KEGG" id="ssam:E3D00_04080"/>
<dbReference type="InterPro" id="IPR001498">
    <property type="entry name" value="Impact_N"/>
</dbReference>
<organism evidence="3 4">
    <name type="scientific">Swingsia samuiensis</name>
    <dbReference type="NCBI Taxonomy" id="1293412"/>
    <lineage>
        <taxon>Bacteria</taxon>
        <taxon>Pseudomonadati</taxon>
        <taxon>Pseudomonadota</taxon>
        <taxon>Alphaproteobacteria</taxon>
        <taxon>Acetobacterales</taxon>
        <taxon>Acetobacteraceae</taxon>
        <taxon>Swingsia</taxon>
    </lineage>
</organism>
<evidence type="ECO:0000259" key="2">
    <source>
        <dbReference type="Pfam" id="PF01205"/>
    </source>
</evidence>
<dbReference type="InterPro" id="IPR035647">
    <property type="entry name" value="EFG_III/V"/>
</dbReference>
<accession>A0A4Y6ULC6</accession>
<dbReference type="Gene3D" id="3.30.230.30">
    <property type="entry name" value="Impact, N-terminal domain"/>
    <property type="match status" value="1"/>
</dbReference>
<gene>
    <name evidence="3" type="ORF">E3D00_04080</name>
</gene>
<dbReference type="EMBL" id="CP038141">
    <property type="protein sequence ID" value="QDH16835.1"/>
    <property type="molecule type" value="Genomic_DNA"/>
</dbReference>
<dbReference type="AlphaFoldDB" id="A0A4Y6ULC6"/>
<dbReference type="GO" id="GO:0017111">
    <property type="term" value="F:ribonucleoside triphosphate phosphatase activity"/>
    <property type="evidence" value="ECO:0007669"/>
    <property type="project" value="UniProtKB-ARBA"/>
</dbReference>
<dbReference type="GO" id="GO:0032561">
    <property type="term" value="F:guanyl ribonucleotide binding"/>
    <property type="evidence" value="ECO:0007669"/>
    <property type="project" value="UniProtKB-ARBA"/>
</dbReference>
<dbReference type="InterPro" id="IPR020568">
    <property type="entry name" value="Ribosomal_Su5_D2-typ_SF"/>
</dbReference>
<evidence type="ECO:0000313" key="4">
    <source>
        <dbReference type="Proteomes" id="UP000316313"/>
    </source>
</evidence>
<dbReference type="PANTHER" id="PTHR16301:SF20">
    <property type="entry name" value="IMPACT FAMILY MEMBER YIGZ"/>
    <property type="match status" value="1"/>
</dbReference>
<name>A0A4Y6ULC6_9PROT</name>
<dbReference type="OrthoDB" id="9813771at2"/>
<dbReference type="GO" id="GO:0005737">
    <property type="term" value="C:cytoplasm"/>
    <property type="evidence" value="ECO:0007669"/>
    <property type="project" value="TreeGrafter"/>
</dbReference>
<dbReference type="SUPFAM" id="SSF54980">
    <property type="entry name" value="EF-G C-terminal domain-like"/>
    <property type="match status" value="1"/>
</dbReference>
<sequence>MECMVWTLTRFTEFETVVRNSVFLAKAMPVADERAALAFLEDVAVQDATHNCWAFRVGQRFRVSDDGEPSGTAGRPILSAIDGQNFDNVMVVVTRWFGGIKLGAGGLVRAYGAAAGACLRQAEKKEYIEKTTLSFHCPFSLYAQVEAKFIEWCADKLKCEFDAEGVQLIVAVPVVDVERITDFLRDLTRGQIDIQQE</sequence>
<dbReference type="Pfam" id="PF01205">
    <property type="entry name" value="Impact_N"/>
    <property type="match status" value="1"/>
</dbReference>
<comment type="similarity">
    <text evidence="1">Belongs to the IMPACT family.</text>
</comment>